<name>A0A099KG21_COLPS</name>
<reference evidence="1 2" key="1">
    <citation type="submission" date="2014-08" db="EMBL/GenBank/DDBJ databases">
        <title>Genomic and Phenotypic Diversity of Colwellia psychrerythraea strains from Disparate Marine Basins.</title>
        <authorList>
            <person name="Techtmann S.M."/>
            <person name="Stelling S.C."/>
            <person name="Utturkar S.M."/>
            <person name="Alshibli N."/>
            <person name="Harris A."/>
            <person name="Brown S.D."/>
            <person name="Hazen T.C."/>
        </authorList>
    </citation>
    <scope>NUCLEOTIDE SEQUENCE [LARGE SCALE GENOMIC DNA]</scope>
    <source>
        <strain evidence="1 2">GAB14E</strain>
    </source>
</reference>
<evidence type="ECO:0000313" key="1">
    <source>
        <dbReference type="EMBL" id="KGJ89709.1"/>
    </source>
</evidence>
<protein>
    <submittedName>
        <fullName evidence="1">Uncharacterized protein</fullName>
    </submittedName>
</protein>
<evidence type="ECO:0000313" key="2">
    <source>
        <dbReference type="Proteomes" id="UP000029868"/>
    </source>
</evidence>
<organism evidence="1 2">
    <name type="scientific">Colwellia psychrerythraea</name>
    <name type="common">Vibrio psychroerythus</name>
    <dbReference type="NCBI Taxonomy" id="28229"/>
    <lineage>
        <taxon>Bacteria</taxon>
        <taxon>Pseudomonadati</taxon>
        <taxon>Pseudomonadota</taxon>
        <taxon>Gammaproteobacteria</taxon>
        <taxon>Alteromonadales</taxon>
        <taxon>Colwelliaceae</taxon>
        <taxon>Colwellia</taxon>
    </lineage>
</organism>
<accession>A0A099KG21</accession>
<comment type="caution">
    <text evidence="1">The sequence shown here is derived from an EMBL/GenBank/DDBJ whole genome shotgun (WGS) entry which is preliminary data.</text>
</comment>
<proteinExistence type="predicted"/>
<dbReference type="AlphaFoldDB" id="A0A099KG21"/>
<sequence length="85" mass="10339">MRFAFADIIVDCDQVKLTKHAKHMECEPRIFELLVYFFKHRKKLFRERNLGRRPNTCNISYQHDFFACEKVESNTSNIWQFQLPL</sequence>
<dbReference type="EMBL" id="JQEC01000054">
    <property type="protein sequence ID" value="KGJ89709.1"/>
    <property type="molecule type" value="Genomic_DNA"/>
</dbReference>
<dbReference type="Proteomes" id="UP000029868">
    <property type="component" value="Unassembled WGS sequence"/>
</dbReference>
<gene>
    <name evidence="1" type="ORF">GAB14E_3870</name>
</gene>